<dbReference type="AlphaFoldDB" id="A0A6M7UR51"/>
<name>A0A6M7UR51_9HYPH</name>
<accession>A0A6M7UR51</accession>
<organism evidence="1 2">
    <name type="scientific">Mesorhizobium erdmanii</name>
    <dbReference type="NCBI Taxonomy" id="1777866"/>
    <lineage>
        <taxon>Bacteria</taxon>
        <taxon>Pseudomonadati</taxon>
        <taxon>Pseudomonadota</taxon>
        <taxon>Alphaproteobacteria</taxon>
        <taxon>Hyphomicrobiales</taxon>
        <taxon>Phyllobacteriaceae</taxon>
        <taxon>Mesorhizobium</taxon>
    </lineage>
</organism>
<sequence>MWAAGRLAKSAPYGAPLCPAGHLPHKGGDWLSSRLSPIFYAARKEPSLKLPISPQLGEMPGRAEGGAVECQRCQPAFQPPHLRA</sequence>
<evidence type="ECO:0008006" key="3">
    <source>
        <dbReference type="Google" id="ProtNLM"/>
    </source>
</evidence>
<reference evidence="1 2" key="1">
    <citation type="submission" date="2018-10" db="EMBL/GenBank/DDBJ databases">
        <authorList>
            <person name="Perry B.J."/>
            <person name="Sullivan J.T."/>
            <person name="Murphy R.J.T."/>
            <person name="Ramsay J.P."/>
            <person name="Ronson C.W."/>
        </authorList>
    </citation>
    <scope>NUCLEOTIDE SEQUENCE [LARGE SCALE GENOMIC DNA]</scope>
    <source>
        <strain evidence="1 2">NZP2014</strain>
    </source>
</reference>
<gene>
    <name evidence="1" type="ORF">EB233_00580</name>
</gene>
<dbReference type="Proteomes" id="UP000503339">
    <property type="component" value="Chromosome"/>
</dbReference>
<keyword evidence="2" id="KW-1185">Reference proteome</keyword>
<proteinExistence type="predicted"/>
<dbReference type="EMBL" id="CP033361">
    <property type="protein sequence ID" value="QKC79524.1"/>
    <property type="molecule type" value="Genomic_DNA"/>
</dbReference>
<protein>
    <recommendedName>
        <fullName evidence="3">Lytic murein transglycosylase</fullName>
    </recommendedName>
</protein>
<evidence type="ECO:0000313" key="1">
    <source>
        <dbReference type="EMBL" id="QKC79524.1"/>
    </source>
</evidence>
<dbReference type="KEGG" id="merd:EB233_00580"/>
<evidence type="ECO:0000313" key="2">
    <source>
        <dbReference type="Proteomes" id="UP000503339"/>
    </source>
</evidence>